<dbReference type="CDD" id="cd05233">
    <property type="entry name" value="SDR_c"/>
    <property type="match status" value="1"/>
</dbReference>
<evidence type="ECO:0000256" key="1">
    <source>
        <dbReference type="ARBA" id="ARBA00006484"/>
    </source>
</evidence>
<sequence>MSGQLEGKVALVTGASRGIGAAVVRRFAAEGAEIIAIARTQASLEELDDEIRAVGGKPLVLVPEDLRKPEVIDRVAAAIFDRWGRLDILVGNAGVVGGGLRPVAHLEPRDWDEMIAVNLTVNWRLIRAMDPLLRMSEAGRAVFTAAAEATQAPAFWGGYAAGKAGLEAVVRCWAAEVANVTPLRVNLLDPGPVATRLRTIAYPGEDQTRLTQPEAVAGAFLSLCLPTCERHGEVVRIAGPDA</sequence>
<keyword evidence="2 4" id="KW-0560">Oxidoreductase</keyword>
<dbReference type="Pfam" id="PF00106">
    <property type="entry name" value="adh_short"/>
    <property type="match status" value="1"/>
</dbReference>
<reference evidence="4 5" key="1">
    <citation type="journal article" date="2012" name="J. Bacteriol.">
        <title>Draft Genome Sequence of the Purple Photosynthetic Bacterium Phaeospirillum molischianum DSM120, a Particularly Versatile Bacterium.</title>
        <authorList>
            <person name="Duquesne K."/>
            <person name="Prima V."/>
            <person name="Ji B."/>
            <person name="Rouy Z."/>
            <person name="Medigue C."/>
            <person name="Talla E."/>
            <person name="Sturgis J.N."/>
        </authorList>
    </citation>
    <scope>NUCLEOTIDE SEQUENCE [LARGE SCALE GENOMIC DNA]</scope>
    <source>
        <strain evidence="5">DSM120</strain>
    </source>
</reference>
<dbReference type="PRINTS" id="PR00080">
    <property type="entry name" value="SDRFAMILY"/>
</dbReference>
<dbReference type="PANTHER" id="PTHR44196:SF1">
    <property type="entry name" value="DEHYDROGENASE_REDUCTASE SDR FAMILY MEMBER 7B"/>
    <property type="match status" value="1"/>
</dbReference>
<proteinExistence type="inferred from homology"/>
<dbReference type="InterPro" id="IPR036291">
    <property type="entry name" value="NAD(P)-bd_dom_sf"/>
</dbReference>
<dbReference type="Gene3D" id="3.40.50.720">
    <property type="entry name" value="NAD(P)-binding Rossmann-like Domain"/>
    <property type="match status" value="1"/>
</dbReference>
<dbReference type="GO" id="GO:0016491">
    <property type="term" value="F:oxidoreductase activity"/>
    <property type="evidence" value="ECO:0007669"/>
    <property type="project" value="UniProtKB-KW"/>
</dbReference>
<dbReference type="eggNOG" id="COG1028">
    <property type="taxonomic scope" value="Bacteria"/>
</dbReference>
<comment type="similarity">
    <text evidence="1 3">Belongs to the short-chain dehydrogenases/reductases (SDR) family.</text>
</comment>
<dbReference type="GO" id="GO:0016020">
    <property type="term" value="C:membrane"/>
    <property type="evidence" value="ECO:0007669"/>
    <property type="project" value="TreeGrafter"/>
</dbReference>
<dbReference type="EC" id="1.1.1.-" evidence="4"/>
<dbReference type="PRINTS" id="PR00081">
    <property type="entry name" value="GDHRDH"/>
</dbReference>
<dbReference type="Proteomes" id="UP000004169">
    <property type="component" value="Unassembled WGS sequence"/>
</dbReference>
<dbReference type="STRING" id="1150626.PHAMO_190053"/>
<keyword evidence="5" id="KW-1185">Reference proteome</keyword>
<dbReference type="PROSITE" id="PS00061">
    <property type="entry name" value="ADH_SHORT"/>
    <property type="match status" value="1"/>
</dbReference>
<dbReference type="InterPro" id="IPR002347">
    <property type="entry name" value="SDR_fam"/>
</dbReference>
<dbReference type="AlphaFoldDB" id="H8FPF6"/>
<dbReference type="OrthoDB" id="9790785at2"/>
<evidence type="ECO:0000313" key="4">
    <source>
        <dbReference type="EMBL" id="CCG40244.1"/>
    </source>
</evidence>
<evidence type="ECO:0000256" key="3">
    <source>
        <dbReference type="RuleBase" id="RU000363"/>
    </source>
</evidence>
<dbReference type="SUPFAM" id="SSF51735">
    <property type="entry name" value="NAD(P)-binding Rossmann-fold domains"/>
    <property type="match status" value="1"/>
</dbReference>
<evidence type="ECO:0000313" key="5">
    <source>
        <dbReference type="Proteomes" id="UP000004169"/>
    </source>
</evidence>
<dbReference type="InterPro" id="IPR020904">
    <property type="entry name" value="Sc_DH/Rdtase_CS"/>
</dbReference>
<dbReference type="PANTHER" id="PTHR44196">
    <property type="entry name" value="DEHYDROGENASE/REDUCTASE SDR FAMILY MEMBER 7B"/>
    <property type="match status" value="1"/>
</dbReference>
<evidence type="ECO:0000256" key="2">
    <source>
        <dbReference type="ARBA" id="ARBA00023002"/>
    </source>
</evidence>
<dbReference type="RefSeq" id="WP_002726363.1">
    <property type="nucleotide sequence ID" value="NZ_CAHP01000011.1"/>
</dbReference>
<gene>
    <name evidence="4" type="ORF">PHAMO_190053</name>
</gene>
<comment type="caution">
    <text evidence="4">The sequence shown here is derived from an EMBL/GenBank/DDBJ whole genome shotgun (WGS) entry which is preliminary data.</text>
</comment>
<organism evidence="4 5">
    <name type="scientific">Magnetospirillum molischianum DSM 120</name>
    <dbReference type="NCBI Taxonomy" id="1150626"/>
    <lineage>
        <taxon>Bacteria</taxon>
        <taxon>Pseudomonadati</taxon>
        <taxon>Pseudomonadota</taxon>
        <taxon>Alphaproteobacteria</taxon>
        <taxon>Rhodospirillales</taxon>
        <taxon>Rhodospirillaceae</taxon>
        <taxon>Magnetospirillum</taxon>
    </lineage>
</organism>
<accession>H8FPF6</accession>
<dbReference type="EMBL" id="CAHP01000011">
    <property type="protein sequence ID" value="CCG40244.1"/>
    <property type="molecule type" value="Genomic_DNA"/>
</dbReference>
<protein>
    <submittedName>
        <fullName evidence="4">Putative Short-chain dehydrogenase/reductase SDR</fullName>
        <ecNumber evidence="4">1.1.1.-</ecNumber>
    </submittedName>
</protein>
<name>H8FPF6_MAGML</name>